<dbReference type="OrthoDB" id="5990677at2759"/>
<feature type="region of interest" description="Disordered" evidence="1">
    <location>
        <begin position="736"/>
        <end position="756"/>
    </location>
</feature>
<protein>
    <recommendedName>
        <fullName evidence="2">RRM domain-containing protein</fullName>
    </recommendedName>
</protein>
<feature type="compositionally biased region" description="Basic and acidic residues" evidence="1">
    <location>
        <begin position="202"/>
        <end position="212"/>
    </location>
</feature>
<dbReference type="PANTHER" id="PTHR22014:SF2">
    <property type="entry name" value="RNA-BINDING PROTEIN 33"/>
    <property type="match status" value="1"/>
</dbReference>
<dbReference type="InterPro" id="IPR035979">
    <property type="entry name" value="RBD_domain_sf"/>
</dbReference>
<feature type="compositionally biased region" description="Polar residues" evidence="1">
    <location>
        <begin position="565"/>
        <end position="575"/>
    </location>
</feature>
<keyword evidence="4" id="KW-1185">Reference proteome</keyword>
<accession>A0A8T2JEG6</accession>
<name>A0A8T2JEG6_9PIPI</name>
<feature type="compositionally biased region" description="Pro residues" evidence="1">
    <location>
        <begin position="528"/>
        <end position="541"/>
    </location>
</feature>
<feature type="compositionally biased region" description="Basic and acidic residues" evidence="1">
    <location>
        <begin position="225"/>
        <end position="234"/>
    </location>
</feature>
<comment type="caution">
    <text evidence="3">The sequence shown here is derived from an EMBL/GenBank/DDBJ whole genome shotgun (WGS) entry which is preliminary data.</text>
</comment>
<dbReference type="AlphaFoldDB" id="A0A8T2JEG6"/>
<feature type="compositionally biased region" description="Basic residues" evidence="1">
    <location>
        <begin position="276"/>
        <end position="287"/>
    </location>
</feature>
<dbReference type="GO" id="GO:0003723">
    <property type="term" value="F:RNA binding"/>
    <property type="evidence" value="ECO:0007669"/>
    <property type="project" value="InterPro"/>
</dbReference>
<feature type="compositionally biased region" description="Acidic residues" evidence="1">
    <location>
        <begin position="98"/>
        <end position="112"/>
    </location>
</feature>
<sequence length="1258" mass="139750">MAALLGDDDFDQFDKPGAERFRRKRSADDWDSELEDDLLEEDILPGKKNPSDLSDEELNDDLLQSDEDEQETGYGVAISLNATAGGLTSFELSKSVNEDPDALDPEAEEGGELAENAAEPVAGNDHFTDPYETNELADESAEYIEIEPLDEFQEEDYSQQKLTEDQEYTENFVEEAEEAPEEIADEGLEAQDVTNDSEEVPDEHQEVAAETKEDSDEEDEEEEDGGRIRFKTERKEGTIIRLSDATRARRNIPETLELSAEAKASLQEFEEMERQRKGRYSAKRWKRGGNNSGPRGMGEQRHENNERRNMREQRPPQGQPIRSLFQQQQIQPLLPMQRSRNPSSDAMTTPTPQEKQRMGGKALLSTPPQPKNIHINPHFKGNVAPVQVPLLPVPNQPRPQAGPPRFPGMPEFPPMLNPPPNNFTPPPRFQEPWRNPPPPQEREPFFIGEPRFPNQQLFDQRNPPPGPPPPPPPPPLLNNHPIPNQGQLPFSQHNQGFNQPNPQPRFNQPGPQPNFNQPGPQPGFTQPGPGPQQPFNQPGPPAGFNQPGFHQPGLQPGFNQPCPQPGSNQPNFSQPGPQPGFNQVVPPPGFNQQGLNQPAFNQPQNVAPPPRFNPPTPGGPQPNFNQPGPGPQQTFNLPPFSRERPVRISLPSPGPMGVPPFSPSSPGIRPFPPPPPPPPRQQFPPAPGQQFMPHVHPNIQASVQPPMQHLHQQHHLTRPPNHKVLVQQPFRARLQSPRTSTNIRQRPGLAKPRQGVPLQNIGIGAIPQMSNMRNSNLRELPVAPTSSLGGKPNSAPSAQVKPIGTTVPQARASSASRTQVGKQANITIQVKEELKPEEQFPDEDEETRNYRLKIEEQKRLREAILRQKELRRQQQAGARKKELMERLSQQQQTPSAGVQEDTTDQDKPTGLVVHNITPVVSHTGAQIRPNVKTRLLNQTSETLQTANSPLKIHPFQQDGGTGTPHAGLQKKIVKQIVKKTITNENPIPKVQQVRPALMTAQLGSPQTAKVASVNAVPQTVRAVGSKRSVMQRTNSGSGNVEQPASKVRLIKLTGALDGGDSVHLSEGNLGTQMVQQGTIPQQRPQLQQRLQQQQRETVRKVTLVKSTVQQQQHQYNVQQFQGPARPLRSHSQSVNPQLVNIVQGQHQPKKVVMRGRGRGLGGQMGRGRLMPNKQNLRVVECNPQPCAVALEGLSSSTTDNQLKNMLTSVGPIRSFQMLPHQRKAIATFKEPMHAVTFQQKFHRHMIDLSHINVSLVSE</sequence>
<feature type="domain" description="RRM" evidence="2">
    <location>
        <begin position="1187"/>
        <end position="1254"/>
    </location>
</feature>
<feature type="compositionally biased region" description="Acidic residues" evidence="1">
    <location>
        <begin position="165"/>
        <end position="201"/>
    </location>
</feature>
<feature type="compositionally biased region" description="Acidic residues" evidence="1">
    <location>
        <begin position="1"/>
        <end position="11"/>
    </location>
</feature>
<feature type="region of interest" description="Disordered" evidence="1">
    <location>
        <begin position="91"/>
        <end position="131"/>
    </location>
</feature>
<feature type="compositionally biased region" description="Acidic residues" evidence="1">
    <location>
        <begin position="53"/>
        <end position="71"/>
    </location>
</feature>
<feature type="compositionally biased region" description="Low complexity" evidence="1">
    <location>
        <begin position="494"/>
        <end position="527"/>
    </location>
</feature>
<dbReference type="SMART" id="SM00360">
    <property type="entry name" value="RRM"/>
    <property type="match status" value="1"/>
</dbReference>
<feature type="compositionally biased region" description="Pro residues" evidence="1">
    <location>
        <begin position="391"/>
        <end position="439"/>
    </location>
</feature>
<feature type="region of interest" description="Disordered" evidence="1">
    <location>
        <begin position="266"/>
        <end position="693"/>
    </location>
</feature>
<feature type="compositionally biased region" description="Polar residues" evidence="1">
    <location>
        <begin position="590"/>
        <end position="605"/>
    </location>
</feature>
<dbReference type="InterPro" id="IPR039878">
    <property type="entry name" value="RBM33"/>
</dbReference>
<feature type="region of interest" description="Disordered" evidence="1">
    <location>
        <begin position="1"/>
        <end position="77"/>
    </location>
</feature>
<feature type="compositionally biased region" description="Basic and acidic residues" evidence="1">
    <location>
        <begin position="298"/>
        <end position="314"/>
    </location>
</feature>
<dbReference type="InterPro" id="IPR012677">
    <property type="entry name" value="Nucleotide-bd_a/b_plait_sf"/>
</dbReference>
<dbReference type="PANTHER" id="PTHR22014">
    <property type="entry name" value="RNA-BINDING PROTEIN 33"/>
    <property type="match status" value="1"/>
</dbReference>
<evidence type="ECO:0000259" key="2">
    <source>
        <dbReference type="SMART" id="SM00360"/>
    </source>
</evidence>
<evidence type="ECO:0000256" key="1">
    <source>
        <dbReference type="SAM" id="MobiDB-lite"/>
    </source>
</evidence>
<feature type="compositionally biased region" description="Low complexity" evidence="1">
    <location>
        <begin position="315"/>
        <end position="337"/>
    </location>
</feature>
<feature type="region of interest" description="Disordered" evidence="1">
    <location>
        <begin position="153"/>
        <end position="234"/>
    </location>
</feature>
<feature type="compositionally biased region" description="Pro residues" evidence="1">
    <location>
        <begin position="652"/>
        <end position="687"/>
    </location>
</feature>
<feature type="compositionally biased region" description="Acidic residues" evidence="1">
    <location>
        <begin position="213"/>
        <end position="224"/>
    </location>
</feature>
<feature type="compositionally biased region" description="Pro residues" evidence="1">
    <location>
        <begin position="606"/>
        <end position="620"/>
    </location>
</feature>
<feature type="compositionally biased region" description="Pro residues" evidence="1">
    <location>
        <begin position="462"/>
        <end position="476"/>
    </location>
</feature>
<dbReference type="InterPro" id="IPR000504">
    <property type="entry name" value="RRM_dom"/>
</dbReference>
<feature type="region of interest" description="Disordered" evidence="1">
    <location>
        <begin position="871"/>
        <end position="909"/>
    </location>
</feature>
<dbReference type="EMBL" id="JAACNH010000005">
    <property type="protein sequence ID" value="KAG8443559.1"/>
    <property type="molecule type" value="Genomic_DNA"/>
</dbReference>
<proteinExistence type="predicted"/>
<feature type="compositionally biased region" description="Acidic residues" evidence="1">
    <location>
        <begin position="29"/>
        <end position="43"/>
    </location>
</feature>
<dbReference type="SUPFAM" id="SSF54928">
    <property type="entry name" value="RNA-binding domain, RBD"/>
    <property type="match status" value="1"/>
</dbReference>
<gene>
    <name evidence="3" type="ORF">GDO86_012099</name>
</gene>
<organism evidence="3 4">
    <name type="scientific">Hymenochirus boettgeri</name>
    <name type="common">Congo dwarf clawed frog</name>
    <dbReference type="NCBI Taxonomy" id="247094"/>
    <lineage>
        <taxon>Eukaryota</taxon>
        <taxon>Metazoa</taxon>
        <taxon>Chordata</taxon>
        <taxon>Craniata</taxon>
        <taxon>Vertebrata</taxon>
        <taxon>Euteleostomi</taxon>
        <taxon>Amphibia</taxon>
        <taxon>Batrachia</taxon>
        <taxon>Anura</taxon>
        <taxon>Pipoidea</taxon>
        <taxon>Pipidae</taxon>
        <taxon>Pipinae</taxon>
        <taxon>Hymenochirus</taxon>
    </lineage>
</organism>
<reference evidence="3" key="1">
    <citation type="thesis" date="2020" institute="ProQuest LLC" country="789 East Eisenhower Parkway, Ann Arbor, MI, USA">
        <title>Comparative Genomics and Chromosome Evolution.</title>
        <authorList>
            <person name="Mudd A.B."/>
        </authorList>
    </citation>
    <scope>NUCLEOTIDE SEQUENCE</scope>
    <source>
        <strain evidence="3">Female2</strain>
        <tissue evidence="3">Blood</tissue>
    </source>
</reference>
<feature type="compositionally biased region" description="Polar residues" evidence="1">
    <location>
        <begin position="887"/>
        <end position="896"/>
    </location>
</feature>
<feature type="compositionally biased region" description="Low complexity" evidence="1">
    <location>
        <begin position="621"/>
        <end position="636"/>
    </location>
</feature>
<dbReference type="Gene3D" id="3.30.70.330">
    <property type="match status" value="1"/>
</dbReference>
<evidence type="ECO:0000313" key="4">
    <source>
        <dbReference type="Proteomes" id="UP000812440"/>
    </source>
</evidence>
<feature type="compositionally biased region" description="Polar residues" evidence="1">
    <location>
        <begin position="338"/>
        <end position="353"/>
    </location>
</feature>
<evidence type="ECO:0000313" key="3">
    <source>
        <dbReference type="EMBL" id="KAG8443559.1"/>
    </source>
</evidence>
<dbReference type="Proteomes" id="UP000812440">
    <property type="component" value="Chromosome 6"/>
</dbReference>